<protein>
    <submittedName>
        <fullName evidence="2">SagB-type dehydrogenase domain-containing protein</fullName>
    </submittedName>
</protein>
<evidence type="ECO:0000313" key="2">
    <source>
        <dbReference type="EMBL" id="SDL26100.1"/>
    </source>
</evidence>
<reference evidence="2 3" key="1">
    <citation type="submission" date="2016-10" db="EMBL/GenBank/DDBJ databases">
        <authorList>
            <person name="de Groot N.N."/>
        </authorList>
    </citation>
    <scope>NUCLEOTIDE SEQUENCE [LARGE SCALE GENOMIC DNA]</scope>
    <source>
        <strain evidence="2 3">SLAS-1</strain>
    </source>
</reference>
<evidence type="ECO:0000259" key="1">
    <source>
        <dbReference type="Pfam" id="PF00881"/>
    </source>
</evidence>
<dbReference type="InterPro" id="IPR000415">
    <property type="entry name" value="Nitroreductase-like"/>
</dbReference>
<dbReference type="PANTHER" id="PTHR43745:SF2">
    <property type="entry name" value="NITROREDUCTASE MJ1384-RELATED"/>
    <property type="match status" value="1"/>
</dbReference>
<dbReference type="InterPro" id="IPR029479">
    <property type="entry name" value="Nitroreductase"/>
</dbReference>
<proteinExistence type="predicted"/>
<sequence>MLKFFRNSLAGWKSVFLITILAALVFGLPYLSGTTGTAEETGERIDLPEAKVEKGVAEAIYERLSVREFTDENLKKEEIGHLAWAGEGITVDGVSGPTRSSPSAGATDPLKIHLAVSGVEDLKPGIYEYDTENHELIKKLKGDRGEELAGAALGQQAIADAPAVFLVTADYTRTTSRYGERGITYVHIEAGHAAQNINLMAEQMGLGAVMIGAFEDEAVVEIAGLDEKEPLLIMPVGYEN</sequence>
<evidence type="ECO:0000313" key="3">
    <source>
        <dbReference type="Proteomes" id="UP000199476"/>
    </source>
</evidence>
<dbReference type="OrthoDB" id="9801593at2"/>
<dbReference type="InterPro" id="IPR052544">
    <property type="entry name" value="Bacteriocin_Proc_Enz"/>
</dbReference>
<dbReference type="CDD" id="cd02142">
    <property type="entry name" value="McbC_SagB-like_oxidoreductase"/>
    <property type="match status" value="1"/>
</dbReference>
<keyword evidence="3" id="KW-1185">Reference proteome</keyword>
<dbReference type="Pfam" id="PF00881">
    <property type="entry name" value="Nitroreductase"/>
    <property type="match status" value="1"/>
</dbReference>
<dbReference type="RefSeq" id="WP_089758110.1">
    <property type="nucleotide sequence ID" value="NZ_FNGO01000003.1"/>
</dbReference>
<dbReference type="Proteomes" id="UP000199476">
    <property type="component" value="Unassembled WGS sequence"/>
</dbReference>
<dbReference type="STRING" id="321763.SAMN04488692_1033"/>
<accession>A0A1G9ILU5</accession>
<dbReference type="Gene3D" id="3.40.109.10">
    <property type="entry name" value="NADH Oxidase"/>
    <property type="match status" value="1"/>
</dbReference>
<dbReference type="EMBL" id="FNGO01000003">
    <property type="protein sequence ID" value="SDL26100.1"/>
    <property type="molecule type" value="Genomic_DNA"/>
</dbReference>
<dbReference type="AlphaFoldDB" id="A0A1G9ILU5"/>
<dbReference type="PANTHER" id="PTHR43745">
    <property type="entry name" value="NITROREDUCTASE MJ1384-RELATED"/>
    <property type="match status" value="1"/>
</dbReference>
<dbReference type="InterPro" id="IPR020051">
    <property type="entry name" value="SagB-type_dehydrogenase"/>
</dbReference>
<feature type="domain" description="Nitroreductase" evidence="1">
    <location>
        <begin position="60"/>
        <end position="238"/>
    </location>
</feature>
<dbReference type="GO" id="GO:0016491">
    <property type="term" value="F:oxidoreductase activity"/>
    <property type="evidence" value="ECO:0007669"/>
    <property type="project" value="InterPro"/>
</dbReference>
<name>A0A1G9ILU5_9FIRM</name>
<organism evidence="2 3">
    <name type="scientific">Halarsenatibacter silvermanii</name>
    <dbReference type="NCBI Taxonomy" id="321763"/>
    <lineage>
        <taxon>Bacteria</taxon>
        <taxon>Bacillati</taxon>
        <taxon>Bacillota</taxon>
        <taxon>Clostridia</taxon>
        <taxon>Halanaerobiales</taxon>
        <taxon>Halarsenatibacteraceae</taxon>
        <taxon>Halarsenatibacter</taxon>
    </lineage>
</organism>
<dbReference type="NCBIfam" id="TIGR03605">
    <property type="entry name" value="antibiot_sagB"/>
    <property type="match status" value="1"/>
</dbReference>
<dbReference type="SUPFAM" id="SSF55469">
    <property type="entry name" value="FMN-dependent nitroreductase-like"/>
    <property type="match status" value="1"/>
</dbReference>
<gene>
    <name evidence="2" type="ORF">SAMN04488692_1033</name>
</gene>